<evidence type="ECO:0000313" key="10">
    <source>
        <dbReference type="EMBL" id="GGT31658.1"/>
    </source>
</evidence>
<feature type="domain" description="Protein kinase" evidence="9">
    <location>
        <begin position="84"/>
        <end position="346"/>
    </location>
</feature>
<dbReference type="InterPro" id="IPR028082">
    <property type="entry name" value="Peripla_BP_I"/>
</dbReference>
<dbReference type="Gene3D" id="3.40.50.2300">
    <property type="match status" value="2"/>
</dbReference>
<dbReference type="PANTHER" id="PTHR43289">
    <property type="entry name" value="MITOGEN-ACTIVATED PROTEIN KINASE KINASE KINASE 20-RELATED"/>
    <property type="match status" value="1"/>
</dbReference>
<dbReference type="InterPro" id="IPR028081">
    <property type="entry name" value="Leu-bd"/>
</dbReference>
<evidence type="ECO:0000256" key="5">
    <source>
        <dbReference type="ARBA" id="ARBA00022777"/>
    </source>
</evidence>
<dbReference type="PANTHER" id="PTHR43289:SF34">
    <property type="entry name" value="SERINE_THREONINE-PROTEIN KINASE YBDM-RELATED"/>
    <property type="match status" value="1"/>
</dbReference>
<accession>A0A918H168</accession>
<dbReference type="Gene3D" id="1.10.510.10">
    <property type="entry name" value="Transferase(Phosphotransferase) domain 1"/>
    <property type="match status" value="1"/>
</dbReference>
<evidence type="ECO:0000256" key="6">
    <source>
        <dbReference type="ARBA" id="ARBA00022840"/>
    </source>
</evidence>
<dbReference type="CDD" id="cd14014">
    <property type="entry name" value="STKc_PknB_like"/>
    <property type="match status" value="1"/>
</dbReference>
<dbReference type="PROSITE" id="PS00108">
    <property type="entry name" value="PROTEIN_KINASE_ST"/>
    <property type="match status" value="1"/>
</dbReference>
<dbReference type="RefSeq" id="WP_189201781.1">
    <property type="nucleotide sequence ID" value="NZ_BMQQ01000008.1"/>
</dbReference>
<evidence type="ECO:0000256" key="7">
    <source>
        <dbReference type="PROSITE-ProRule" id="PRU10141"/>
    </source>
</evidence>
<gene>
    <name evidence="10" type="ORF">GCM10014713_26520</name>
</gene>
<dbReference type="Gene3D" id="3.30.200.20">
    <property type="entry name" value="Phosphorylase Kinase, domain 1"/>
    <property type="match status" value="1"/>
</dbReference>
<feature type="compositionally biased region" description="Pro residues" evidence="8">
    <location>
        <begin position="38"/>
        <end position="60"/>
    </location>
</feature>
<organism evidence="10 11">
    <name type="scientific">Streptomyces purpureus</name>
    <dbReference type="NCBI Taxonomy" id="1951"/>
    <lineage>
        <taxon>Bacteria</taxon>
        <taxon>Bacillati</taxon>
        <taxon>Actinomycetota</taxon>
        <taxon>Actinomycetes</taxon>
        <taxon>Kitasatosporales</taxon>
        <taxon>Streptomycetaceae</taxon>
        <taxon>Streptomyces</taxon>
    </lineage>
</organism>
<keyword evidence="11" id="KW-1185">Reference proteome</keyword>
<reference evidence="10" key="2">
    <citation type="submission" date="2020-09" db="EMBL/GenBank/DDBJ databases">
        <authorList>
            <person name="Sun Q."/>
            <person name="Ohkuma M."/>
        </authorList>
    </citation>
    <scope>NUCLEOTIDE SEQUENCE</scope>
    <source>
        <strain evidence="10">JCM 3172</strain>
    </source>
</reference>
<dbReference type="PROSITE" id="PS00107">
    <property type="entry name" value="PROTEIN_KINASE_ATP"/>
    <property type="match status" value="1"/>
</dbReference>
<keyword evidence="2" id="KW-0808">Transferase</keyword>
<dbReference type="CDD" id="cd06342">
    <property type="entry name" value="PBP1_ABC_LIVBP-like"/>
    <property type="match status" value="1"/>
</dbReference>
<comment type="similarity">
    <text evidence="1">Belongs to the leucine-binding protein family.</text>
</comment>
<keyword evidence="3" id="KW-0732">Signal</keyword>
<evidence type="ECO:0000259" key="9">
    <source>
        <dbReference type="PROSITE" id="PS50011"/>
    </source>
</evidence>
<dbReference type="SUPFAM" id="SSF56112">
    <property type="entry name" value="Protein kinase-like (PK-like)"/>
    <property type="match status" value="1"/>
</dbReference>
<dbReference type="SMART" id="SM00220">
    <property type="entry name" value="S_TKc"/>
    <property type="match status" value="1"/>
</dbReference>
<sequence length="787" mass="82680">MSPAAPPPPPDREPDAPPPEPPPGATPPERDPDATRPGPTPGATPLPRDPGATPSPPPLPPEREREPGAVQPLLASDPSVIAGYRLLGRLGAGGMGVVYLGRTDSGELAAVKVTHADQADQPDFRTRFRREVEAARRVSSPWAVPVTGADPDAPEPWLATAFVPGPSLGEAVRAHGPLPARSVRILGGAIARALAAVHAAGLVHRDVKPGNVLLAVDGPRLIDFGIARTAEETALTATDMVVGTPGFLAPEQAEARADEIGPASDVFALGCLLAFAATGRPPFGSGSVDALLYRTVHDEPDLAGVPDGLLDPLRACLAKSPADRPTAEQVTALLTEDTPGTAADWLPAPVVRTIAERSTRMLALPDIEPTHGGTSVQNPAGRRKFLLATGSVALAAAAGVGIWTALTDDGGTKAAPPPKKRRWIIGVQADLTGPAKELGIAQEHGARLAVDHFNARADKPFTLELKVSDDAGDRYRAAAAARRLTTDPDVLGVLGSTSDYTSQEALPVYDEARVPLITVSAGLNLLTVNDKTQGRTILRACPPHPFAGMCLAYYVQAKTRSRRPGILQERTDDTYAWQYIGGANFAFRQGKIAPYPRVVPAGLTDYRSVLARMTADGIDAYVHCGLTPSAVLAARALKELGFTGMKVAGQHVFGPRFLKEAGDAAEGWILGAPVVDPTTRKEAAAFVAAHRAKYGTGPAYYAGEAYDVVNLLIQEVVKKAKGGERPDRTTLTPVLRKVRYEGAMGGYVFNHETGDPDAVGTFMYVVEGGRYKPLEFAPAGPPATRGT</sequence>
<dbReference type="InterPro" id="IPR000719">
    <property type="entry name" value="Prot_kinase_dom"/>
</dbReference>
<keyword evidence="6 7" id="KW-0067">ATP-binding</keyword>
<evidence type="ECO:0000256" key="2">
    <source>
        <dbReference type="ARBA" id="ARBA00022679"/>
    </source>
</evidence>
<dbReference type="SUPFAM" id="SSF53822">
    <property type="entry name" value="Periplasmic binding protein-like I"/>
    <property type="match status" value="1"/>
</dbReference>
<feature type="compositionally biased region" description="Pro residues" evidence="8">
    <location>
        <begin position="16"/>
        <end position="26"/>
    </location>
</feature>
<keyword evidence="5" id="KW-0418">Kinase</keyword>
<keyword evidence="4 7" id="KW-0547">Nucleotide-binding</keyword>
<evidence type="ECO:0000256" key="3">
    <source>
        <dbReference type="ARBA" id="ARBA00022729"/>
    </source>
</evidence>
<feature type="region of interest" description="Disordered" evidence="8">
    <location>
        <begin position="1"/>
        <end position="66"/>
    </location>
</feature>
<dbReference type="EMBL" id="BMQQ01000008">
    <property type="protein sequence ID" value="GGT31658.1"/>
    <property type="molecule type" value="Genomic_DNA"/>
</dbReference>
<dbReference type="GO" id="GO:0004674">
    <property type="term" value="F:protein serine/threonine kinase activity"/>
    <property type="evidence" value="ECO:0007669"/>
    <property type="project" value="TreeGrafter"/>
</dbReference>
<dbReference type="Proteomes" id="UP000619486">
    <property type="component" value="Unassembled WGS sequence"/>
</dbReference>
<proteinExistence type="inferred from homology"/>
<dbReference type="PROSITE" id="PS50011">
    <property type="entry name" value="PROTEIN_KINASE_DOM"/>
    <property type="match status" value="1"/>
</dbReference>
<name>A0A918H168_9ACTN</name>
<reference evidence="10" key="1">
    <citation type="journal article" date="2014" name="Int. J. Syst. Evol. Microbiol.">
        <title>Complete genome sequence of Corynebacterium casei LMG S-19264T (=DSM 44701T), isolated from a smear-ripened cheese.</title>
        <authorList>
            <consortium name="US DOE Joint Genome Institute (JGI-PGF)"/>
            <person name="Walter F."/>
            <person name="Albersmeier A."/>
            <person name="Kalinowski J."/>
            <person name="Ruckert C."/>
        </authorList>
    </citation>
    <scope>NUCLEOTIDE SEQUENCE</scope>
    <source>
        <strain evidence="10">JCM 3172</strain>
    </source>
</reference>
<dbReference type="GO" id="GO:0005524">
    <property type="term" value="F:ATP binding"/>
    <property type="evidence" value="ECO:0007669"/>
    <property type="project" value="UniProtKB-UniRule"/>
</dbReference>
<dbReference type="Pfam" id="PF13458">
    <property type="entry name" value="Peripla_BP_6"/>
    <property type="match status" value="1"/>
</dbReference>
<protein>
    <recommendedName>
        <fullName evidence="9">Protein kinase domain-containing protein</fullName>
    </recommendedName>
</protein>
<dbReference type="InterPro" id="IPR017441">
    <property type="entry name" value="Protein_kinase_ATP_BS"/>
</dbReference>
<dbReference type="InterPro" id="IPR008271">
    <property type="entry name" value="Ser/Thr_kinase_AS"/>
</dbReference>
<feature type="binding site" evidence="7">
    <location>
        <position position="112"/>
    </location>
    <ligand>
        <name>ATP</name>
        <dbReference type="ChEBI" id="CHEBI:30616"/>
    </ligand>
</feature>
<evidence type="ECO:0000256" key="4">
    <source>
        <dbReference type="ARBA" id="ARBA00022741"/>
    </source>
</evidence>
<evidence type="ECO:0000313" key="11">
    <source>
        <dbReference type="Proteomes" id="UP000619486"/>
    </source>
</evidence>
<comment type="caution">
    <text evidence="10">The sequence shown here is derived from an EMBL/GenBank/DDBJ whole genome shotgun (WGS) entry which is preliminary data.</text>
</comment>
<dbReference type="InterPro" id="IPR011009">
    <property type="entry name" value="Kinase-like_dom_sf"/>
</dbReference>
<evidence type="ECO:0000256" key="1">
    <source>
        <dbReference type="ARBA" id="ARBA00010062"/>
    </source>
</evidence>
<dbReference type="AlphaFoldDB" id="A0A918H168"/>
<evidence type="ECO:0000256" key="8">
    <source>
        <dbReference type="SAM" id="MobiDB-lite"/>
    </source>
</evidence>
<dbReference type="Pfam" id="PF00069">
    <property type="entry name" value="Pkinase"/>
    <property type="match status" value="1"/>
</dbReference>